<dbReference type="Pfam" id="PF08154">
    <property type="entry name" value="NLE"/>
    <property type="match status" value="1"/>
</dbReference>
<dbReference type="Gene3D" id="2.130.10.10">
    <property type="entry name" value="YVTN repeat-like/Quinoprotein amine dehydrogenase"/>
    <property type="match status" value="2"/>
</dbReference>
<dbReference type="SUPFAM" id="SSF50978">
    <property type="entry name" value="WD40 repeat-like"/>
    <property type="match status" value="1"/>
</dbReference>
<dbReference type="InterPro" id="IPR015943">
    <property type="entry name" value="WD40/YVTN_repeat-like_dom_sf"/>
</dbReference>
<keyword evidence="8" id="KW-1185">Reference proteome</keyword>
<evidence type="ECO:0000256" key="4">
    <source>
        <dbReference type="ARBA" id="ARBA00023242"/>
    </source>
</evidence>
<evidence type="ECO:0000256" key="2">
    <source>
        <dbReference type="ARBA" id="ARBA00022574"/>
    </source>
</evidence>
<evidence type="ECO:0000256" key="3">
    <source>
        <dbReference type="ARBA" id="ARBA00022737"/>
    </source>
</evidence>
<dbReference type="OrthoDB" id="10251381at2759"/>
<feature type="repeat" description="WD" evidence="5">
    <location>
        <begin position="291"/>
        <end position="317"/>
    </location>
</feature>
<protein>
    <submittedName>
        <fullName evidence="7">Ribosome biogenesis protein WDR12</fullName>
    </submittedName>
</protein>
<feature type="repeat" description="WD" evidence="5">
    <location>
        <begin position="127"/>
        <end position="167"/>
    </location>
</feature>
<dbReference type="InterPro" id="IPR036322">
    <property type="entry name" value="WD40_repeat_dom_sf"/>
</dbReference>
<dbReference type="EMBL" id="MTSL01000134">
    <property type="protein sequence ID" value="PJF18255.1"/>
    <property type="molecule type" value="Genomic_DNA"/>
</dbReference>
<evidence type="ECO:0000256" key="5">
    <source>
        <dbReference type="PROSITE-ProRule" id="PRU00221"/>
    </source>
</evidence>
<dbReference type="InterPro" id="IPR001680">
    <property type="entry name" value="WD40_rpt"/>
</dbReference>
<dbReference type="GO" id="GO:0005634">
    <property type="term" value="C:nucleus"/>
    <property type="evidence" value="ECO:0007669"/>
    <property type="project" value="UniProtKB-SubCell"/>
</dbReference>
<keyword evidence="3" id="KW-0677">Repeat</keyword>
<comment type="subcellular location">
    <subcellularLocation>
        <location evidence="1">Nucleus</location>
    </subcellularLocation>
</comment>
<sequence length="396" mass="43127">MLRVRLVAKRQEYVVEGLMMVPDTAGPKELQELLNHMLVDAPQFVFRLGTKVLRGQLDLQLADSGCSKEDICEIGYDLPEEEPRIEASIAEPEWVRAVSASDEGVLTGSYDQSVRFYASGSTEPVALKGSFDTVTAVSWINENRLVGGSADGSLRVWSRSNPESPEQVLLGHVAAVQCILVDDSIIYTADYEGFVCKFSTSTEAAVLPVAQSTQRTKKTRYSRPGVAREAIPTQSCIPQKAHESTISGLAMHEGHLYTFGWDRQIKRWKLPEMVIMATWTAPDAISAVSMDGGLAVTGHSDGSLHVWDFTSSSVSLNGKDAAHTGWVSGVVLDPLDRNRVVSVGTDGAVLLWDRKDLAVPAATIREACASKVLCVDWHADLLAYGGEDKTLAIYRT</sequence>
<gene>
    <name evidence="7" type="ORF">PSACC_01911</name>
</gene>
<dbReference type="InterPro" id="IPR012972">
    <property type="entry name" value="NLE"/>
</dbReference>
<dbReference type="AlphaFoldDB" id="A0A2H9TKJ3"/>
<proteinExistence type="predicted"/>
<dbReference type="SMART" id="SM00320">
    <property type="entry name" value="WD40"/>
    <property type="match status" value="7"/>
</dbReference>
<dbReference type="Pfam" id="PF00400">
    <property type="entry name" value="WD40"/>
    <property type="match status" value="2"/>
</dbReference>
<reference evidence="7 8" key="1">
    <citation type="submission" date="2016-10" db="EMBL/GenBank/DDBJ databases">
        <title>The genome of Paramicrosporidium saccamoebae is the missing link in understanding Cryptomycota and Microsporidia evolution.</title>
        <authorList>
            <person name="Quandt C.A."/>
            <person name="Beaudet D."/>
            <person name="Corsaro D."/>
            <person name="Michel R."/>
            <person name="Corradi N."/>
            <person name="James T."/>
        </authorList>
    </citation>
    <scope>NUCLEOTIDE SEQUENCE [LARGE SCALE GENOMIC DNA]</scope>
    <source>
        <strain evidence="7 8">KSL3</strain>
    </source>
</reference>
<dbReference type="PANTHER" id="PTHR19855:SF11">
    <property type="entry name" value="RIBOSOME BIOGENESIS PROTEIN WDR12"/>
    <property type="match status" value="1"/>
</dbReference>
<keyword evidence="2 5" id="KW-0853">WD repeat</keyword>
<accession>A0A2H9TKJ3</accession>
<dbReference type="PROSITE" id="PS50082">
    <property type="entry name" value="WD_REPEATS_2"/>
    <property type="match status" value="3"/>
</dbReference>
<dbReference type="PANTHER" id="PTHR19855">
    <property type="entry name" value="WD40 REPEAT PROTEIN 12, 37"/>
    <property type="match status" value="1"/>
</dbReference>
<evidence type="ECO:0000256" key="1">
    <source>
        <dbReference type="ARBA" id="ARBA00004123"/>
    </source>
</evidence>
<comment type="caution">
    <text evidence="7">The sequence shown here is derived from an EMBL/GenBank/DDBJ whole genome shotgun (WGS) entry which is preliminary data.</text>
</comment>
<dbReference type="Proteomes" id="UP000240830">
    <property type="component" value="Unassembled WGS sequence"/>
</dbReference>
<dbReference type="STRING" id="1246581.A0A2H9TKJ3"/>
<feature type="repeat" description="WD" evidence="5">
    <location>
        <begin position="320"/>
        <end position="353"/>
    </location>
</feature>
<keyword evidence="4" id="KW-0539">Nucleus</keyword>
<evidence type="ECO:0000313" key="8">
    <source>
        <dbReference type="Proteomes" id="UP000240830"/>
    </source>
</evidence>
<evidence type="ECO:0000313" key="7">
    <source>
        <dbReference type="EMBL" id="PJF18255.1"/>
    </source>
</evidence>
<feature type="domain" description="NLE" evidence="6">
    <location>
        <begin position="3"/>
        <end position="58"/>
    </location>
</feature>
<name>A0A2H9TKJ3_9FUNG</name>
<organism evidence="7 8">
    <name type="scientific">Paramicrosporidium saccamoebae</name>
    <dbReference type="NCBI Taxonomy" id="1246581"/>
    <lineage>
        <taxon>Eukaryota</taxon>
        <taxon>Fungi</taxon>
        <taxon>Fungi incertae sedis</taxon>
        <taxon>Cryptomycota</taxon>
        <taxon>Cryptomycota incertae sedis</taxon>
        <taxon>Paramicrosporidium</taxon>
    </lineage>
</organism>
<evidence type="ECO:0000259" key="6">
    <source>
        <dbReference type="Pfam" id="PF08154"/>
    </source>
</evidence>